<feature type="region of interest" description="Disordered" evidence="1">
    <location>
        <begin position="1"/>
        <end position="52"/>
    </location>
</feature>
<evidence type="ECO:0000256" key="1">
    <source>
        <dbReference type="SAM" id="MobiDB-lite"/>
    </source>
</evidence>
<name>A0A8B8RQC2_CAMFR</name>
<keyword evidence="2" id="KW-1185">Reference proteome</keyword>
<evidence type="ECO:0000313" key="2">
    <source>
        <dbReference type="Proteomes" id="UP000694856"/>
    </source>
</evidence>
<proteinExistence type="predicted"/>
<evidence type="ECO:0000313" key="4">
    <source>
        <dbReference type="RefSeq" id="XP_032320144.1"/>
    </source>
</evidence>
<sequence>MRPRGLAGPGEAGLRGRHLGSGPESLRQASGWATGLRAAGGSPTPSSSSHPEQFVLQMNPHQSLPRAHCSCWVPGSHLQKSPSSEYEEPLRASVGSHLARGLAHRARSRVAGPKRSFSPSWPTMCGEYRLSDTWRNQSGGGSSEFLSKRVRRNQSPKDQNQPLPVQTHLSSHKACRGPSCSLHVSPALGPVLGLLPRLQAALATPDTATKALPAPAQPVLAFPVCSVTCP</sequence>
<evidence type="ECO:0000313" key="3">
    <source>
        <dbReference type="RefSeq" id="XP_032320143.1"/>
    </source>
</evidence>
<feature type="compositionally biased region" description="Low complexity" evidence="1">
    <location>
        <begin position="42"/>
        <end position="51"/>
    </location>
</feature>
<protein>
    <submittedName>
        <fullName evidence="3 4">Uncharacterized protein LOC116658738</fullName>
    </submittedName>
</protein>
<dbReference type="GeneID" id="116658738"/>
<accession>A0A8B8RQC2</accession>
<feature type="region of interest" description="Disordered" evidence="1">
    <location>
        <begin position="150"/>
        <end position="171"/>
    </location>
</feature>
<dbReference type="RefSeq" id="XP_032320143.1">
    <property type="nucleotide sequence ID" value="XM_032464252.1"/>
</dbReference>
<dbReference type="AlphaFoldDB" id="A0A8B8RQC2"/>
<dbReference type="Proteomes" id="UP000694856">
    <property type="component" value="Chromosome 21"/>
</dbReference>
<organism evidence="2 3">
    <name type="scientific">Camelus ferus</name>
    <name type="common">Wild bactrian camel</name>
    <name type="synonym">Camelus bactrianus ferus</name>
    <dbReference type="NCBI Taxonomy" id="419612"/>
    <lineage>
        <taxon>Eukaryota</taxon>
        <taxon>Metazoa</taxon>
        <taxon>Chordata</taxon>
        <taxon>Craniata</taxon>
        <taxon>Vertebrata</taxon>
        <taxon>Euteleostomi</taxon>
        <taxon>Mammalia</taxon>
        <taxon>Eutheria</taxon>
        <taxon>Laurasiatheria</taxon>
        <taxon>Artiodactyla</taxon>
        <taxon>Tylopoda</taxon>
        <taxon>Camelidae</taxon>
        <taxon>Camelus</taxon>
    </lineage>
</organism>
<dbReference type="RefSeq" id="XP_032320144.1">
    <property type="nucleotide sequence ID" value="XM_032464253.1"/>
</dbReference>
<feature type="compositionally biased region" description="Polar residues" evidence="1">
    <location>
        <begin position="156"/>
        <end position="169"/>
    </location>
</feature>
<gene>
    <name evidence="3 4" type="primary">LOC116658738</name>
</gene>
<dbReference type="KEGG" id="cfr:116658738"/>
<reference evidence="3 4" key="1">
    <citation type="submission" date="2025-04" db="UniProtKB">
        <authorList>
            <consortium name="RefSeq"/>
        </authorList>
    </citation>
    <scope>IDENTIFICATION</scope>
    <source>
        <tissue evidence="3 4">Ear skin</tissue>
    </source>
</reference>